<sequence length="187" mass="20840">MKTMADMYDLNAIRDSFFASQSKKTAGQQEVYVDREGKVRLGTGGEEDAPLSRVPQSTFAAQSTAARLAREHEIARTKLPANTYYEDAPGAEGWVYEITTMFENTYVMCAHFNGTEYQVRLIEPELESLPSHDEHGVHLYTSGLICLSERSGSGQPTLQDAYARSAAWALGVDFVRMGRPFPFNSQQ</sequence>
<organism evidence="1 2">
    <name type="scientific">Streptomyces xanthophaeus</name>
    <dbReference type="NCBI Taxonomy" id="67385"/>
    <lineage>
        <taxon>Bacteria</taxon>
        <taxon>Bacillati</taxon>
        <taxon>Actinomycetota</taxon>
        <taxon>Actinomycetes</taxon>
        <taxon>Kitasatosporales</taxon>
        <taxon>Streptomycetaceae</taxon>
        <taxon>Streptomyces</taxon>
    </lineage>
</organism>
<accession>A0A919GXP9</accession>
<proteinExistence type="predicted"/>
<evidence type="ECO:0000313" key="2">
    <source>
        <dbReference type="Proteomes" id="UP000600026"/>
    </source>
</evidence>
<dbReference type="EMBL" id="BNEE01000006">
    <property type="protein sequence ID" value="GHI85252.1"/>
    <property type="molecule type" value="Genomic_DNA"/>
</dbReference>
<dbReference type="AlphaFoldDB" id="A0A919GXP9"/>
<reference evidence="1" key="1">
    <citation type="submission" date="2020-09" db="EMBL/GenBank/DDBJ databases">
        <title>Whole genome shotgun sequence of Streptomyces xanthophaeus NBRC 12829.</title>
        <authorList>
            <person name="Komaki H."/>
            <person name="Tamura T."/>
        </authorList>
    </citation>
    <scope>NUCLEOTIDE SEQUENCE</scope>
    <source>
        <strain evidence="1">NBRC 12829</strain>
    </source>
</reference>
<comment type="caution">
    <text evidence="1">The sequence shown here is derived from an EMBL/GenBank/DDBJ whole genome shotgun (WGS) entry which is preliminary data.</text>
</comment>
<evidence type="ECO:0000313" key="1">
    <source>
        <dbReference type="EMBL" id="GHI85252.1"/>
    </source>
</evidence>
<keyword evidence="2" id="KW-1185">Reference proteome</keyword>
<gene>
    <name evidence="1" type="ORF">Sxan_26160</name>
</gene>
<name>A0A919GXP9_9ACTN</name>
<protein>
    <submittedName>
        <fullName evidence="1">Uncharacterized protein</fullName>
    </submittedName>
</protein>
<dbReference type="Proteomes" id="UP000600026">
    <property type="component" value="Unassembled WGS sequence"/>
</dbReference>